<dbReference type="EMBL" id="JAMWBK010000005">
    <property type="protein sequence ID" value="KAJ8905078.1"/>
    <property type="molecule type" value="Genomic_DNA"/>
</dbReference>
<feature type="compositionally biased region" description="Polar residues" evidence="2">
    <location>
        <begin position="248"/>
        <end position="258"/>
    </location>
</feature>
<gene>
    <name evidence="3" type="ORF">NDN08_001589</name>
</gene>
<proteinExistence type="inferred from homology"/>
<dbReference type="AlphaFoldDB" id="A0AAV8UVD2"/>
<comment type="similarity">
    <text evidence="1">Belongs to the FAM98 family.</text>
</comment>
<reference evidence="3 4" key="1">
    <citation type="journal article" date="2023" name="Nat. Commun.">
        <title>Origin of minicircular mitochondrial genomes in red algae.</title>
        <authorList>
            <person name="Lee Y."/>
            <person name="Cho C.H."/>
            <person name="Lee Y.M."/>
            <person name="Park S.I."/>
            <person name="Yang J.H."/>
            <person name="West J.A."/>
            <person name="Bhattacharya D."/>
            <person name="Yoon H.S."/>
        </authorList>
    </citation>
    <scope>NUCLEOTIDE SEQUENCE [LARGE SCALE GENOMIC DNA]</scope>
    <source>
        <strain evidence="3 4">CCMP1338</strain>
        <tissue evidence="3">Whole cell</tissue>
    </source>
</reference>
<evidence type="ECO:0000256" key="2">
    <source>
        <dbReference type="SAM" id="MobiDB-lite"/>
    </source>
</evidence>
<evidence type="ECO:0000256" key="1">
    <source>
        <dbReference type="ARBA" id="ARBA00007218"/>
    </source>
</evidence>
<dbReference type="InterPro" id="IPR018797">
    <property type="entry name" value="FAM98"/>
</dbReference>
<organism evidence="3 4">
    <name type="scientific">Rhodosorus marinus</name>
    <dbReference type="NCBI Taxonomy" id="101924"/>
    <lineage>
        <taxon>Eukaryota</taxon>
        <taxon>Rhodophyta</taxon>
        <taxon>Stylonematophyceae</taxon>
        <taxon>Stylonematales</taxon>
        <taxon>Stylonemataceae</taxon>
        <taxon>Rhodosorus</taxon>
    </lineage>
</organism>
<accession>A0AAV8UVD2</accession>
<keyword evidence="4" id="KW-1185">Reference proteome</keyword>
<dbReference type="Proteomes" id="UP001157974">
    <property type="component" value="Unassembled WGS sequence"/>
</dbReference>
<feature type="region of interest" description="Disordered" evidence="2">
    <location>
        <begin position="248"/>
        <end position="281"/>
    </location>
</feature>
<evidence type="ECO:0000313" key="3">
    <source>
        <dbReference type="EMBL" id="KAJ8905078.1"/>
    </source>
</evidence>
<dbReference type="Pfam" id="PF10239">
    <property type="entry name" value="DUF2465"/>
    <property type="match status" value="1"/>
</dbReference>
<protein>
    <submittedName>
        <fullName evidence="3">Uncharacterized protein</fullName>
    </submittedName>
</protein>
<comment type="caution">
    <text evidence="3">The sequence shown here is derived from an EMBL/GenBank/DDBJ whole genome shotgun (WGS) entry which is preliminary data.</text>
</comment>
<name>A0AAV8UVD2_9RHOD</name>
<sequence length="281" mass="32033">MQHQVLVENADAWDILGGDLFRFGFIAEDTILENLASKRKTLDVARLLLNALGSERDNPVEAVRRLGLKKPSAQTSNDRLVLLRFLVTEFQLKKCCFQSRKQQLPELRYDLESISDSLGLKLEKSEDDLLRNCIRTIQEQGIDKWRCELLLSTFDISIQEVEATTGFMEFVSDSRREFWRRGEILFQRFDATLDAFISTPKKHRKTAGKHLLSTITQQRMRVRNLRPVSVYEAFASTTDSLDVVVSGKANQSHKSTPKSFLMGPVPDRGGRHSARTDASKT</sequence>
<evidence type="ECO:0000313" key="4">
    <source>
        <dbReference type="Proteomes" id="UP001157974"/>
    </source>
</evidence>
<feature type="compositionally biased region" description="Basic and acidic residues" evidence="2">
    <location>
        <begin position="268"/>
        <end position="281"/>
    </location>
</feature>